<dbReference type="KEGG" id="carl:PXC00_02070"/>
<dbReference type="PROSITE" id="PS51257">
    <property type="entry name" value="PROKAR_LIPOPROTEIN"/>
    <property type="match status" value="1"/>
</dbReference>
<dbReference type="SUPFAM" id="SSF53850">
    <property type="entry name" value="Periplasmic binding protein-like II"/>
    <property type="match status" value="1"/>
</dbReference>
<reference evidence="3" key="3">
    <citation type="submission" date="2024-06" db="EMBL/GenBank/DDBJ databases">
        <authorList>
            <person name="Zeng C."/>
        </authorList>
    </citation>
    <scope>NUCLEOTIDE SEQUENCE [LARGE SCALE GENOMIC DNA]</scope>
    <source>
        <strain evidence="3">ZCY20-5</strain>
    </source>
</reference>
<evidence type="ECO:0000313" key="2">
    <source>
        <dbReference type="EMBL" id="WOC32682.1"/>
    </source>
</evidence>
<dbReference type="EMBL" id="CP135996">
    <property type="protein sequence ID" value="WOC32682.1"/>
    <property type="molecule type" value="Genomic_DNA"/>
</dbReference>
<feature type="signal peptide" evidence="1">
    <location>
        <begin position="1"/>
        <end position="23"/>
    </location>
</feature>
<name>A0AA97DAL7_9FIRM</name>
<accession>A0AA97DAL7</accession>
<dbReference type="Gene3D" id="3.40.190.10">
    <property type="entry name" value="Periplasmic binding protein-like II"/>
    <property type="match status" value="2"/>
</dbReference>
<gene>
    <name evidence="2" type="ORF">PXC00_02070</name>
</gene>
<evidence type="ECO:0000256" key="1">
    <source>
        <dbReference type="SAM" id="SignalP"/>
    </source>
</evidence>
<evidence type="ECO:0000313" key="3">
    <source>
        <dbReference type="Proteomes" id="UP001300604"/>
    </source>
</evidence>
<dbReference type="InterPro" id="IPR006059">
    <property type="entry name" value="SBP"/>
</dbReference>
<dbReference type="PANTHER" id="PTHR43649:SF12">
    <property type="entry name" value="DIACETYLCHITOBIOSE BINDING PROTEIN DASA"/>
    <property type="match status" value="1"/>
</dbReference>
<proteinExistence type="predicted"/>
<feature type="chain" id="PRO_5041731180" evidence="1">
    <location>
        <begin position="24"/>
        <end position="446"/>
    </location>
</feature>
<sequence length="446" mass="49652">MKKGRKRVLAATLAAAMAASLFAGCGEQKSASGGSSAQSGKTTGVTLTFGSHQSGLPNTGIVQKLATEFEKETGIKVDFQISPDDQWRDLIKVKLNSGEAPDIICADSNPLTLPSTINPEKYCVDLSNESWVSRMDKDVLPSISVKNKVYGITFPGKKMYFFVYNKEIFQKCGITKVPTTYAELKNACATIHAKMPDVTPIYEATTDGWHQVLPIAENPEVYLKDDPNLFDELNANKKDLDDIPMMKTILNEEKELAGLGYYGKDYLSNATSNAQEAMAKGKAAMYIAESAFRNQIKTEYPDCKYSYGIFVQPWGDNQTIGVNPASNAYFINKDSKNVEAAKKFFDFLAKPENLQKRLDGQPDISEVCWPEIKGRYSTEDQKYIQSHKTVRVFQVSVNYFDNQFMDVGKDIEAMFTGAMTPDDVIKSAMKRRQQQAKLQKDPAFTS</sequence>
<reference evidence="3" key="2">
    <citation type="submission" date="2024-06" db="EMBL/GenBank/DDBJ databases">
        <title>Caproicibacterium argilliputei sp. nov, a novel caproic acid producing anaerobic bacterium isolated from pit mud.</title>
        <authorList>
            <person name="Zeng C."/>
        </authorList>
    </citation>
    <scope>NUCLEOTIDE SEQUENCE [LARGE SCALE GENOMIC DNA]</scope>
    <source>
        <strain evidence="3">ZCY20-5</strain>
    </source>
</reference>
<dbReference type="InterPro" id="IPR050490">
    <property type="entry name" value="Bact_solute-bd_prot1"/>
</dbReference>
<dbReference type="Pfam" id="PF01547">
    <property type="entry name" value="SBP_bac_1"/>
    <property type="match status" value="1"/>
</dbReference>
<keyword evidence="1" id="KW-0732">Signal</keyword>
<reference evidence="2 3" key="1">
    <citation type="submission" date="2024-06" db="EMBL/GenBank/DDBJ databases">
        <title>Caproicibacterium argilliputei sp. nov, a novel caproic acid producing anaerobic bacterium isolated from pit mud.</title>
        <authorList>
            <person name="Xia S."/>
        </authorList>
    </citation>
    <scope>NUCLEOTIDE SEQUENCE [LARGE SCALE GENOMIC DNA]</scope>
    <source>
        <strain evidence="2 3">ZCY20-5</strain>
    </source>
</reference>
<keyword evidence="3" id="KW-1185">Reference proteome</keyword>
<dbReference type="AlphaFoldDB" id="A0AA97DAL7"/>
<dbReference type="Proteomes" id="UP001300604">
    <property type="component" value="Chromosome"/>
</dbReference>
<dbReference type="PANTHER" id="PTHR43649">
    <property type="entry name" value="ARABINOSE-BINDING PROTEIN-RELATED"/>
    <property type="match status" value="1"/>
</dbReference>
<organism evidence="2 3">
    <name type="scientific">Caproicibacterium argilliputei</name>
    <dbReference type="NCBI Taxonomy" id="3030016"/>
    <lineage>
        <taxon>Bacteria</taxon>
        <taxon>Bacillati</taxon>
        <taxon>Bacillota</taxon>
        <taxon>Clostridia</taxon>
        <taxon>Eubacteriales</taxon>
        <taxon>Oscillospiraceae</taxon>
        <taxon>Caproicibacterium</taxon>
    </lineage>
</organism>
<dbReference type="RefSeq" id="WP_275846166.1">
    <property type="nucleotide sequence ID" value="NZ_CP135996.1"/>
</dbReference>
<protein>
    <submittedName>
        <fullName evidence="2">ABC transporter substrate-binding protein</fullName>
    </submittedName>
</protein>